<keyword evidence="1" id="KW-0472">Membrane</keyword>
<keyword evidence="1" id="KW-1133">Transmembrane helix</keyword>
<dbReference type="KEGG" id="agv:OJF2_17460"/>
<dbReference type="Proteomes" id="UP000324233">
    <property type="component" value="Chromosome"/>
</dbReference>
<evidence type="ECO:0000313" key="3">
    <source>
        <dbReference type="Proteomes" id="UP000324233"/>
    </source>
</evidence>
<dbReference type="AlphaFoldDB" id="A0A5B9VXY6"/>
<protein>
    <recommendedName>
        <fullName evidence="4">Zinc-finger domain-containing protein</fullName>
    </recommendedName>
</protein>
<evidence type="ECO:0000256" key="1">
    <source>
        <dbReference type="SAM" id="Phobius"/>
    </source>
</evidence>
<dbReference type="RefSeq" id="WP_148592986.1">
    <property type="nucleotide sequence ID" value="NZ_CP042997.1"/>
</dbReference>
<keyword evidence="1" id="KW-0812">Transmembrane</keyword>
<name>A0A5B9VXY6_9BACT</name>
<reference evidence="2 3" key="1">
    <citation type="submission" date="2019-08" db="EMBL/GenBank/DDBJ databases">
        <title>Deep-cultivation of Planctomycetes and their phenomic and genomic characterization uncovers novel biology.</title>
        <authorList>
            <person name="Wiegand S."/>
            <person name="Jogler M."/>
            <person name="Boedeker C."/>
            <person name="Pinto D."/>
            <person name="Vollmers J."/>
            <person name="Rivas-Marin E."/>
            <person name="Kohn T."/>
            <person name="Peeters S.H."/>
            <person name="Heuer A."/>
            <person name="Rast P."/>
            <person name="Oberbeckmann S."/>
            <person name="Bunk B."/>
            <person name="Jeske O."/>
            <person name="Meyerdierks A."/>
            <person name="Storesund J.E."/>
            <person name="Kallscheuer N."/>
            <person name="Luecker S."/>
            <person name="Lage O.M."/>
            <person name="Pohl T."/>
            <person name="Merkel B.J."/>
            <person name="Hornburger P."/>
            <person name="Mueller R.-W."/>
            <person name="Bruemmer F."/>
            <person name="Labrenz M."/>
            <person name="Spormann A.M."/>
            <person name="Op den Camp H."/>
            <person name="Overmann J."/>
            <person name="Amann R."/>
            <person name="Jetten M.S.M."/>
            <person name="Mascher T."/>
            <person name="Medema M.H."/>
            <person name="Devos D.P."/>
            <person name="Kaster A.-K."/>
            <person name="Ovreas L."/>
            <person name="Rohde M."/>
            <person name="Galperin M.Y."/>
            <person name="Jogler C."/>
        </authorList>
    </citation>
    <scope>NUCLEOTIDE SEQUENCE [LARGE SCALE GENOMIC DNA]</scope>
    <source>
        <strain evidence="2 3">OJF2</strain>
    </source>
</reference>
<gene>
    <name evidence="2" type="ORF">OJF2_17460</name>
</gene>
<evidence type="ECO:0000313" key="2">
    <source>
        <dbReference type="EMBL" id="QEH33246.1"/>
    </source>
</evidence>
<sequence>MDCREFDRRWDDLLDRETAARAGGGGAAGPDRRLAEHAATCPRCKPIHARYVLLRAAIRAWTPSIPGTAPSPELIDRVLASASVPTAARPRVYRRLSRPGALVAGAIAAAAIAVLLTPITGPRPLPRGPRAPESKPKLSEALAGATAATWGLAESTTGEAARFGRQVIGAAATSGDEAVPVAADDEGSPLSFLSFSPALHERSDESSAGWLQDVGAGLSSSVRPLSSTAERAFGFLRVRASARVRPDSPPSSKGA</sequence>
<dbReference type="EMBL" id="CP042997">
    <property type="protein sequence ID" value="QEH33246.1"/>
    <property type="molecule type" value="Genomic_DNA"/>
</dbReference>
<feature type="transmembrane region" description="Helical" evidence="1">
    <location>
        <begin position="99"/>
        <end position="119"/>
    </location>
</feature>
<accession>A0A5B9VXY6</accession>
<proteinExistence type="predicted"/>
<evidence type="ECO:0008006" key="4">
    <source>
        <dbReference type="Google" id="ProtNLM"/>
    </source>
</evidence>
<keyword evidence="3" id="KW-1185">Reference proteome</keyword>
<organism evidence="2 3">
    <name type="scientific">Aquisphaera giovannonii</name>
    <dbReference type="NCBI Taxonomy" id="406548"/>
    <lineage>
        <taxon>Bacteria</taxon>
        <taxon>Pseudomonadati</taxon>
        <taxon>Planctomycetota</taxon>
        <taxon>Planctomycetia</taxon>
        <taxon>Isosphaerales</taxon>
        <taxon>Isosphaeraceae</taxon>
        <taxon>Aquisphaera</taxon>
    </lineage>
</organism>